<dbReference type="EMBL" id="RMBX01000001">
    <property type="protein sequence ID" value="RPD43149.1"/>
    <property type="molecule type" value="Genomic_DNA"/>
</dbReference>
<sequence>MRAIKTELGVDLYVPPGLEKHAITALHYPLSLDLCLGARERRFSFDQVLDLREIREPLIRARISEAAAHFHRNPELMPDKSKRIALCCHLIRHVFPSENLTIIAITNGNSTQDFTFSAGCGKMLRNSHQLPPPPDAPVPKVAMWNSFRPHLVIVAMDKETVAAKLMLRNVETNFGVFSPQEMERIRQRRFDQLLVLRGVRRVSPNLEDGSQHQRRII</sequence>
<keyword evidence="2" id="KW-1185">Reference proteome</keyword>
<dbReference type="Proteomes" id="UP000279089">
    <property type="component" value="Unassembled WGS sequence"/>
</dbReference>
<evidence type="ECO:0000313" key="2">
    <source>
        <dbReference type="Proteomes" id="UP000279089"/>
    </source>
</evidence>
<comment type="caution">
    <text evidence="1">The sequence shown here is derived from an EMBL/GenBank/DDBJ whole genome shotgun (WGS) entry which is preliminary data.</text>
</comment>
<gene>
    <name evidence="1" type="ORF">EG028_02305</name>
</gene>
<accession>A0A3N4MUA4</accession>
<dbReference type="RefSeq" id="WP_120514421.1">
    <property type="nucleotide sequence ID" value="NZ_QXZY01000001.1"/>
</dbReference>
<proteinExistence type="predicted"/>
<protein>
    <submittedName>
        <fullName evidence="1">Uncharacterized protein</fullName>
    </submittedName>
</protein>
<reference evidence="2" key="1">
    <citation type="submission" date="2018-11" db="EMBL/GenBank/DDBJ databases">
        <title>Chitinophaga lutea sp.nov., isolate from arsenic contaminated soil.</title>
        <authorList>
            <person name="Zong Y."/>
        </authorList>
    </citation>
    <scope>NUCLEOTIDE SEQUENCE [LARGE SCALE GENOMIC DNA]</scope>
    <source>
        <strain evidence="2">YLT18</strain>
    </source>
</reference>
<evidence type="ECO:0000313" key="1">
    <source>
        <dbReference type="EMBL" id="RPD43149.1"/>
    </source>
</evidence>
<organism evidence="1 2">
    <name type="scientific">Chitinophaga barathri</name>
    <dbReference type="NCBI Taxonomy" id="1647451"/>
    <lineage>
        <taxon>Bacteria</taxon>
        <taxon>Pseudomonadati</taxon>
        <taxon>Bacteroidota</taxon>
        <taxon>Chitinophagia</taxon>
        <taxon>Chitinophagales</taxon>
        <taxon>Chitinophagaceae</taxon>
        <taxon>Chitinophaga</taxon>
    </lineage>
</organism>
<name>A0A3N4MUA4_9BACT</name>
<dbReference type="AlphaFoldDB" id="A0A3N4MUA4"/>